<proteinExistence type="predicted"/>
<comment type="caution">
    <text evidence="2">The sequence shown here is derived from an EMBL/GenBank/DDBJ whole genome shotgun (WGS) entry which is preliminary data.</text>
</comment>
<sequence>MAFVTSPSTISTNKVSTTYAVSTACTQSSTANTEVSTASLSDATMYAFLSNQSNGSQLVHKELEQIHEGDLEKIDLKWKLALLSMRAKRDSEISGLKSELENLKKEKESTQLKLENFDHASKSIDKLLRSQITDKSRKGVGFESYNVVPPLPIGLFSPIKIDLSYSGLEEFQQPEFESYGPKSCKIESKNVCKNTPNELKESTKVKESSDVLLVKKLVSDDKLEKKIVVPTAAKKEFVKDKQ</sequence>
<name>A0A6L2LCH7_TANCI</name>
<accession>A0A6L2LCH7</accession>
<evidence type="ECO:0000256" key="1">
    <source>
        <dbReference type="SAM" id="Coils"/>
    </source>
</evidence>
<keyword evidence="1" id="KW-0175">Coiled coil</keyword>
<evidence type="ECO:0000313" key="2">
    <source>
        <dbReference type="EMBL" id="GEU57925.1"/>
    </source>
</evidence>
<gene>
    <name evidence="2" type="ORF">Tci_029903</name>
</gene>
<protein>
    <submittedName>
        <fullName evidence="2">Uncharacterized protein</fullName>
    </submittedName>
</protein>
<feature type="coiled-coil region" evidence="1">
    <location>
        <begin position="86"/>
        <end position="120"/>
    </location>
</feature>
<organism evidence="2">
    <name type="scientific">Tanacetum cinerariifolium</name>
    <name type="common">Dalmatian daisy</name>
    <name type="synonym">Chrysanthemum cinerariifolium</name>
    <dbReference type="NCBI Taxonomy" id="118510"/>
    <lineage>
        <taxon>Eukaryota</taxon>
        <taxon>Viridiplantae</taxon>
        <taxon>Streptophyta</taxon>
        <taxon>Embryophyta</taxon>
        <taxon>Tracheophyta</taxon>
        <taxon>Spermatophyta</taxon>
        <taxon>Magnoliopsida</taxon>
        <taxon>eudicotyledons</taxon>
        <taxon>Gunneridae</taxon>
        <taxon>Pentapetalae</taxon>
        <taxon>asterids</taxon>
        <taxon>campanulids</taxon>
        <taxon>Asterales</taxon>
        <taxon>Asteraceae</taxon>
        <taxon>Asteroideae</taxon>
        <taxon>Anthemideae</taxon>
        <taxon>Anthemidinae</taxon>
        <taxon>Tanacetum</taxon>
    </lineage>
</organism>
<reference evidence="2" key="1">
    <citation type="journal article" date="2019" name="Sci. Rep.">
        <title>Draft genome of Tanacetum cinerariifolium, the natural source of mosquito coil.</title>
        <authorList>
            <person name="Yamashiro T."/>
            <person name="Shiraishi A."/>
            <person name="Satake H."/>
            <person name="Nakayama K."/>
        </authorList>
    </citation>
    <scope>NUCLEOTIDE SEQUENCE</scope>
</reference>
<dbReference type="AlphaFoldDB" id="A0A6L2LCH7"/>
<dbReference type="EMBL" id="BKCJ010003914">
    <property type="protein sequence ID" value="GEU57925.1"/>
    <property type="molecule type" value="Genomic_DNA"/>
</dbReference>